<proteinExistence type="predicted"/>
<reference evidence="3" key="1">
    <citation type="submission" date="2022-11" db="UniProtKB">
        <authorList>
            <consortium name="WormBaseParasite"/>
        </authorList>
    </citation>
    <scope>IDENTIFICATION</scope>
</reference>
<dbReference type="Proteomes" id="UP000887574">
    <property type="component" value="Unplaced"/>
</dbReference>
<accession>A0A915EEN4</accession>
<organism evidence="2 3">
    <name type="scientific">Ditylenchus dipsaci</name>
    <dbReference type="NCBI Taxonomy" id="166011"/>
    <lineage>
        <taxon>Eukaryota</taxon>
        <taxon>Metazoa</taxon>
        <taxon>Ecdysozoa</taxon>
        <taxon>Nematoda</taxon>
        <taxon>Chromadorea</taxon>
        <taxon>Rhabditida</taxon>
        <taxon>Tylenchina</taxon>
        <taxon>Tylenchomorpha</taxon>
        <taxon>Sphaerularioidea</taxon>
        <taxon>Anguinidae</taxon>
        <taxon>Anguininae</taxon>
        <taxon>Ditylenchus</taxon>
    </lineage>
</organism>
<keyword evidence="1" id="KW-0472">Membrane</keyword>
<evidence type="ECO:0000313" key="2">
    <source>
        <dbReference type="Proteomes" id="UP000887574"/>
    </source>
</evidence>
<dbReference type="WBParaSite" id="jg555">
    <property type="protein sequence ID" value="jg555"/>
    <property type="gene ID" value="jg555"/>
</dbReference>
<sequence>MFKACKPSQLLDYSMFRHCHSKILTMWLFVLYFPQFSNPSTIVLLTILTVVMGSYFFFNRQMGGEGATNMQQIYHNH</sequence>
<keyword evidence="1" id="KW-1133">Transmembrane helix</keyword>
<keyword evidence="1" id="KW-0812">Transmembrane</keyword>
<evidence type="ECO:0000313" key="3">
    <source>
        <dbReference type="WBParaSite" id="jg555"/>
    </source>
</evidence>
<dbReference type="AlphaFoldDB" id="A0A915EEN4"/>
<feature type="transmembrane region" description="Helical" evidence="1">
    <location>
        <begin position="36"/>
        <end position="58"/>
    </location>
</feature>
<keyword evidence="2" id="KW-1185">Reference proteome</keyword>
<name>A0A915EEN4_9BILA</name>
<protein>
    <submittedName>
        <fullName evidence="3">Uncharacterized protein</fullName>
    </submittedName>
</protein>
<evidence type="ECO:0000256" key="1">
    <source>
        <dbReference type="SAM" id="Phobius"/>
    </source>
</evidence>